<dbReference type="RefSeq" id="WP_074597871.1">
    <property type="nucleotide sequence ID" value="NZ_FNHF01000001.1"/>
</dbReference>
<feature type="domain" description="N-acetyltransferase" evidence="1">
    <location>
        <begin position="7"/>
        <end position="161"/>
    </location>
</feature>
<name>A0A1G9NVN3_9BACI</name>
<evidence type="ECO:0000313" key="2">
    <source>
        <dbReference type="EMBL" id="SDL90411.1"/>
    </source>
</evidence>
<sequence>MLVTNHCILQLLQPSDYESILQLYRNEKVRKYLGGTVPEHKIRENFQHLFASGTPSCHWAVREKSTESFIGTVSLDLHHDGDATEISYQFLPLFWGKGYATEAVKVVIDHGFSTLGLPEIVAETQTANERSRRLLERLGMEESRSVERFGEQQTIHRLSNWN</sequence>
<dbReference type="GO" id="GO:0016747">
    <property type="term" value="F:acyltransferase activity, transferring groups other than amino-acyl groups"/>
    <property type="evidence" value="ECO:0007669"/>
    <property type="project" value="InterPro"/>
</dbReference>
<dbReference type="Gene3D" id="3.40.630.30">
    <property type="match status" value="1"/>
</dbReference>
<dbReference type="PROSITE" id="PS51186">
    <property type="entry name" value="GNAT"/>
    <property type="match status" value="1"/>
</dbReference>
<dbReference type="PANTHER" id="PTHR43792:SF16">
    <property type="entry name" value="N-ACETYLTRANSFERASE DOMAIN-CONTAINING PROTEIN"/>
    <property type="match status" value="1"/>
</dbReference>
<reference evidence="3" key="1">
    <citation type="submission" date="2016-10" db="EMBL/GenBank/DDBJ databases">
        <authorList>
            <person name="Varghese N."/>
            <person name="Submissions S."/>
        </authorList>
    </citation>
    <scope>NUCLEOTIDE SEQUENCE [LARGE SCALE GENOMIC DNA]</scope>
    <source>
        <strain evidence="3">CGMCC 1.6199</strain>
    </source>
</reference>
<protein>
    <submittedName>
        <fullName evidence="2">Ribosomal-protein-alanine N-acetyltransferase</fullName>
    </submittedName>
</protein>
<dbReference type="Proteomes" id="UP000182347">
    <property type="component" value="Unassembled WGS sequence"/>
</dbReference>
<gene>
    <name evidence="2" type="ORF">SAMN05216244_1170</name>
</gene>
<organism evidence="2 3">
    <name type="scientific">Sediminibacillus halophilus</name>
    <dbReference type="NCBI Taxonomy" id="482461"/>
    <lineage>
        <taxon>Bacteria</taxon>
        <taxon>Bacillati</taxon>
        <taxon>Bacillota</taxon>
        <taxon>Bacilli</taxon>
        <taxon>Bacillales</taxon>
        <taxon>Bacillaceae</taxon>
        <taxon>Sediminibacillus</taxon>
    </lineage>
</organism>
<dbReference type="PANTHER" id="PTHR43792">
    <property type="entry name" value="GNAT FAMILY, PUTATIVE (AFU_ORTHOLOGUE AFUA_3G00765)-RELATED-RELATED"/>
    <property type="match status" value="1"/>
</dbReference>
<keyword evidence="2" id="KW-0808">Transferase</keyword>
<dbReference type="Pfam" id="PF13302">
    <property type="entry name" value="Acetyltransf_3"/>
    <property type="match status" value="1"/>
</dbReference>
<evidence type="ECO:0000259" key="1">
    <source>
        <dbReference type="PROSITE" id="PS51186"/>
    </source>
</evidence>
<dbReference type="STRING" id="482461.SAMN05216244_1170"/>
<keyword evidence="3" id="KW-1185">Reference proteome</keyword>
<proteinExistence type="predicted"/>
<dbReference type="InterPro" id="IPR000182">
    <property type="entry name" value="GNAT_dom"/>
</dbReference>
<dbReference type="InterPro" id="IPR051531">
    <property type="entry name" value="N-acetyltransferase"/>
</dbReference>
<dbReference type="SUPFAM" id="SSF55729">
    <property type="entry name" value="Acyl-CoA N-acyltransferases (Nat)"/>
    <property type="match status" value="1"/>
</dbReference>
<evidence type="ECO:0000313" key="3">
    <source>
        <dbReference type="Proteomes" id="UP000182347"/>
    </source>
</evidence>
<dbReference type="InterPro" id="IPR016181">
    <property type="entry name" value="Acyl_CoA_acyltransferase"/>
</dbReference>
<accession>A0A1G9NVN3</accession>
<dbReference type="EMBL" id="FNHF01000001">
    <property type="protein sequence ID" value="SDL90411.1"/>
    <property type="molecule type" value="Genomic_DNA"/>
</dbReference>
<dbReference type="OrthoDB" id="9798081at2"/>
<dbReference type="AlphaFoldDB" id="A0A1G9NVN3"/>